<dbReference type="EMBL" id="DS022253">
    <property type="protein sequence ID" value="EWG50041.1"/>
    <property type="molecule type" value="Genomic_DNA"/>
</dbReference>
<dbReference type="AlphaFoldDB" id="W7MGP1"/>
<dbReference type="GeneID" id="30073446"/>
<dbReference type="Proteomes" id="UP000009096">
    <property type="component" value="Chromosome 5"/>
</dbReference>
<reference evidence="1 2" key="1">
    <citation type="journal article" date="2010" name="Nature">
        <title>Comparative genomics reveals mobile pathogenicity chromosomes in Fusarium.</title>
        <authorList>
            <person name="Ma L.J."/>
            <person name="van der Does H.C."/>
            <person name="Borkovich K.A."/>
            <person name="Coleman J.J."/>
            <person name="Daboussi M.J."/>
            <person name="Di Pietro A."/>
            <person name="Dufresne M."/>
            <person name="Freitag M."/>
            <person name="Grabherr M."/>
            <person name="Henrissat B."/>
            <person name="Houterman P.M."/>
            <person name="Kang S."/>
            <person name="Shim W.B."/>
            <person name="Woloshuk C."/>
            <person name="Xie X."/>
            <person name="Xu J.R."/>
            <person name="Antoniw J."/>
            <person name="Baker S.E."/>
            <person name="Bluhm B.H."/>
            <person name="Breakspear A."/>
            <person name="Brown D.W."/>
            <person name="Butchko R.A."/>
            <person name="Chapman S."/>
            <person name="Coulson R."/>
            <person name="Coutinho P.M."/>
            <person name="Danchin E.G."/>
            <person name="Diener A."/>
            <person name="Gale L.R."/>
            <person name="Gardiner D.M."/>
            <person name="Goff S."/>
            <person name="Hammond-Kosack K.E."/>
            <person name="Hilburn K."/>
            <person name="Hua-Van A."/>
            <person name="Jonkers W."/>
            <person name="Kazan K."/>
            <person name="Kodira C.D."/>
            <person name="Koehrsen M."/>
            <person name="Kumar L."/>
            <person name="Lee Y.H."/>
            <person name="Li L."/>
            <person name="Manners J.M."/>
            <person name="Miranda-Saavedra D."/>
            <person name="Mukherjee M."/>
            <person name="Park G."/>
            <person name="Park J."/>
            <person name="Park S.Y."/>
            <person name="Proctor R.H."/>
            <person name="Regev A."/>
            <person name="Ruiz-Roldan M.C."/>
            <person name="Sain D."/>
            <person name="Sakthikumar S."/>
            <person name="Sykes S."/>
            <person name="Schwartz D.C."/>
            <person name="Turgeon B.G."/>
            <person name="Wapinski I."/>
            <person name="Yoder O."/>
            <person name="Young S."/>
            <person name="Zeng Q."/>
            <person name="Zhou S."/>
            <person name="Galagan J."/>
            <person name="Cuomo C.A."/>
            <person name="Kistler H.C."/>
            <person name="Rep M."/>
        </authorList>
    </citation>
    <scope>NUCLEOTIDE SEQUENCE [LARGE SCALE GENOMIC DNA]</scope>
    <source>
        <strain evidence="2">M3125 / FGSC 7600</strain>
    </source>
</reference>
<dbReference type="OrthoDB" id="4977395at2759"/>
<dbReference type="EMBL" id="CM000582">
    <property type="protein sequence ID" value="EWG50041.1"/>
    <property type="molecule type" value="Genomic_DNA"/>
</dbReference>
<evidence type="ECO:0000313" key="2">
    <source>
        <dbReference type="Proteomes" id="UP000009096"/>
    </source>
</evidence>
<proteinExistence type="predicted"/>
<dbReference type="RefSeq" id="XP_018756232.1">
    <property type="nucleotide sequence ID" value="XM_018905818.1"/>
</dbReference>
<dbReference type="KEGG" id="fvr:FVEG_16570"/>
<accession>W7MGP1</accession>
<organism evidence="1 2">
    <name type="scientific">Gibberella moniliformis (strain M3125 / FGSC 7600)</name>
    <name type="common">Maize ear and stalk rot fungus</name>
    <name type="synonym">Fusarium verticillioides</name>
    <dbReference type="NCBI Taxonomy" id="334819"/>
    <lineage>
        <taxon>Eukaryota</taxon>
        <taxon>Fungi</taxon>
        <taxon>Dikarya</taxon>
        <taxon>Ascomycota</taxon>
        <taxon>Pezizomycotina</taxon>
        <taxon>Sordariomycetes</taxon>
        <taxon>Hypocreomycetidae</taxon>
        <taxon>Hypocreales</taxon>
        <taxon>Nectriaceae</taxon>
        <taxon>Fusarium</taxon>
        <taxon>Fusarium fujikuroi species complex</taxon>
    </lineage>
</organism>
<dbReference type="VEuPathDB" id="FungiDB:FVEG_16570"/>
<name>W7MGP1_GIBM7</name>
<protein>
    <submittedName>
        <fullName evidence="1">Uncharacterized protein</fullName>
    </submittedName>
</protein>
<evidence type="ECO:0000313" key="1">
    <source>
        <dbReference type="EMBL" id="EWG50041.1"/>
    </source>
</evidence>
<keyword evidence="2" id="KW-1185">Reference proteome</keyword>
<gene>
    <name evidence="1" type="ORF">FVEG_16570</name>
</gene>
<sequence length="85" mass="9801">MTADSQQGDKREWHTFEQNIPESLVSDYDKLKEGLKKYFPGGIDVTFVEASAHHAALYKVIGLRESPDRINLQKFLMEGKYILQE</sequence>